<keyword evidence="9" id="KW-1185">Reference proteome</keyword>
<dbReference type="InterPro" id="IPR045121">
    <property type="entry name" value="CoAse"/>
</dbReference>
<dbReference type="GO" id="GO:0010945">
    <property type="term" value="F:coenzyme A diphosphatase activity"/>
    <property type="evidence" value="ECO:0007669"/>
    <property type="project" value="InterPro"/>
</dbReference>
<dbReference type="Pfam" id="PF00293">
    <property type="entry name" value="NUDIX"/>
    <property type="match status" value="1"/>
</dbReference>
<dbReference type="Gene3D" id="3.90.79.10">
    <property type="entry name" value="Nucleoside Triphosphate Pyrophosphohydrolase"/>
    <property type="match status" value="1"/>
</dbReference>
<protein>
    <submittedName>
        <fullName evidence="8">NUDIX domain-containing protein</fullName>
    </submittedName>
</protein>
<sequence>MSMPEPGSGENIELLPQRAPAWMRGLVDAVAAGHTNAAVPEINRRKPRVPDSRIKGAAVLMLFSGAETTAELPADAEVLLTHRNPRLRSHSGQIAFPGGRIDAEDKNVVDTALREAWEETGLDRHHVSPLATLPELHIMTSGFPIWPVLGHWHIRGDVRVASPDELDEVLAVPVQELINPENRLMVGKEFWRGPAFRINGYLVWGFTGGLLSAIIESAGWEEPWDKNTTHSLAEAVENSRNNEATRLW</sequence>
<keyword evidence="3" id="KW-0479">Metal-binding</keyword>
<evidence type="ECO:0000259" key="7">
    <source>
        <dbReference type="PROSITE" id="PS51462"/>
    </source>
</evidence>
<dbReference type="AlphaFoldDB" id="A0A1I2U3Y4"/>
<evidence type="ECO:0000256" key="1">
    <source>
        <dbReference type="ARBA" id="ARBA00001936"/>
    </source>
</evidence>
<comment type="cofactor">
    <cofactor evidence="2">
        <name>Mg(2+)</name>
        <dbReference type="ChEBI" id="CHEBI:18420"/>
    </cofactor>
</comment>
<feature type="domain" description="Nudix hydrolase" evidence="7">
    <location>
        <begin position="53"/>
        <end position="198"/>
    </location>
</feature>
<dbReference type="PANTHER" id="PTHR12992:SF11">
    <property type="entry name" value="MITOCHONDRIAL COENZYME A DIPHOSPHATASE NUDT8"/>
    <property type="match status" value="1"/>
</dbReference>
<dbReference type="SUPFAM" id="SSF55811">
    <property type="entry name" value="Nudix"/>
    <property type="match status" value="1"/>
</dbReference>
<gene>
    <name evidence="8" type="ORF">SAMN05660282_01736</name>
</gene>
<keyword evidence="4" id="KW-0378">Hydrolase</keyword>
<evidence type="ECO:0000256" key="3">
    <source>
        <dbReference type="ARBA" id="ARBA00022723"/>
    </source>
</evidence>
<dbReference type="OrthoDB" id="9802805at2"/>
<proteinExistence type="predicted"/>
<evidence type="ECO:0000313" key="8">
    <source>
        <dbReference type="EMBL" id="SFG71860.1"/>
    </source>
</evidence>
<evidence type="ECO:0000256" key="2">
    <source>
        <dbReference type="ARBA" id="ARBA00001946"/>
    </source>
</evidence>
<dbReference type="CDD" id="cd03426">
    <property type="entry name" value="NUDIX_CoAse_Nudt7"/>
    <property type="match status" value="1"/>
</dbReference>
<comment type="cofactor">
    <cofactor evidence="1">
        <name>Mn(2+)</name>
        <dbReference type="ChEBI" id="CHEBI:29035"/>
    </cofactor>
</comment>
<reference evidence="8 9" key="1">
    <citation type="submission" date="2016-10" db="EMBL/GenBank/DDBJ databases">
        <authorList>
            <person name="de Groot N.N."/>
        </authorList>
    </citation>
    <scope>NUCLEOTIDE SEQUENCE [LARGE SCALE GENOMIC DNA]</scope>
    <source>
        <strain>J11</strain>
        <strain evidence="9">PG 39</strain>
    </source>
</reference>
<accession>A0A1I2U3Y4</accession>
<evidence type="ECO:0000256" key="6">
    <source>
        <dbReference type="ARBA" id="ARBA00023211"/>
    </source>
</evidence>
<name>A0A1I2U3Y4_9CORY</name>
<dbReference type="STRING" id="185761.SAMN05660282_01736"/>
<dbReference type="InterPro" id="IPR000086">
    <property type="entry name" value="NUDIX_hydrolase_dom"/>
</dbReference>
<evidence type="ECO:0000256" key="5">
    <source>
        <dbReference type="ARBA" id="ARBA00022842"/>
    </source>
</evidence>
<dbReference type="PANTHER" id="PTHR12992">
    <property type="entry name" value="NUDIX HYDROLASE"/>
    <property type="match status" value="1"/>
</dbReference>
<evidence type="ECO:0000256" key="4">
    <source>
        <dbReference type="ARBA" id="ARBA00022801"/>
    </source>
</evidence>
<dbReference type="PROSITE" id="PS51462">
    <property type="entry name" value="NUDIX"/>
    <property type="match status" value="1"/>
</dbReference>
<keyword evidence="5" id="KW-0460">Magnesium</keyword>
<dbReference type="InterPro" id="IPR015797">
    <property type="entry name" value="NUDIX_hydrolase-like_dom_sf"/>
</dbReference>
<evidence type="ECO:0000313" key="9">
    <source>
        <dbReference type="Proteomes" id="UP000199065"/>
    </source>
</evidence>
<dbReference type="EMBL" id="FOPJ01000011">
    <property type="protein sequence ID" value="SFG71860.1"/>
    <property type="molecule type" value="Genomic_DNA"/>
</dbReference>
<dbReference type="GO" id="GO:0046872">
    <property type="term" value="F:metal ion binding"/>
    <property type="evidence" value="ECO:0007669"/>
    <property type="project" value="UniProtKB-KW"/>
</dbReference>
<organism evidence="8 9">
    <name type="scientific">Corynebacterium spheniscorum</name>
    <dbReference type="NCBI Taxonomy" id="185761"/>
    <lineage>
        <taxon>Bacteria</taxon>
        <taxon>Bacillati</taxon>
        <taxon>Actinomycetota</taxon>
        <taxon>Actinomycetes</taxon>
        <taxon>Mycobacteriales</taxon>
        <taxon>Corynebacteriaceae</taxon>
        <taxon>Corynebacterium</taxon>
    </lineage>
</organism>
<dbReference type="Proteomes" id="UP000199065">
    <property type="component" value="Unassembled WGS sequence"/>
</dbReference>
<keyword evidence="6" id="KW-0464">Manganese</keyword>